<protein>
    <recommendedName>
        <fullName evidence="7">DUF3048 domain-containing protein</fullName>
    </recommendedName>
</protein>
<reference evidence="5 6" key="1">
    <citation type="journal article" date="2018" name="Nat. Biotechnol.">
        <title>A standardized bacterial taxonomy based on genome phylogeny substantially revises the tree of life.</title>
        <authorList>
            <person name="Parks D.H."/>
            <person name="Chuvochina M."/>
            <person name="Waite D.W."/>
            <person name="Rinke C."/>
            <person name="Skarshewski A."/>
            <person name="Chaumeil P.A."/>
            <person name="Hugenholtz P."/>
        </authorList>
    </citation>
    <scope>NUCLEOTIDE SEQUENCE [LARGE SCALE GENOMIC DNA]</scope>
    <source>
        <strain evidence="5">UBA12146</strain>
    </source>
</reference>
<name>A0A354G456_UNCKA</name>
<proteinExistence type="predicted"/>
<gene>
    <name evidence="5" type="ORF">DDY47_02575</name>
</gene>
<evidence type="ECO:0000259" key="3">
    <source>
        <dbReference type="Pfam" id="PF11258"/>
    </source>
</evidence>
<dbReference type="Pfam" id="PF11258">
    <property type="entry name" value="DUF3048"/>
    <property type="match status" value="1"/>
</dbReference>
<feature type="region of interest" description="Disordered" evidence="1">
    <location>
        <begin position="16"/>
        <end position="66"/>
    </location>
</feature>
<sequence length="439" mass="49275">MYSIYNLSMQLSDFETPLSQNGQGPVEPTQVQGRPMRMAKAPQPIQDTGLSNNNMPPEGLKNSMKPTKKRKTGFVISVILGFILAGVLGGGYWYIKTQEGEKTSVVPNSNSNEPAVKVTEIMNPLTGKMFPETAASWFEDRPFGIMMNNHLDARPQSGLIYADIVYEVVAEGGITRFLTFYYSNTPEKIGPVRSTREYYLVLVKELGDAMIMHDGYSPQALYAIENWPVRSLFRGGATITSICDGCVWRDNPRDVAYEHTEYTNGVKLRELGDSLGWEGQTTVRPWLFKDDPNKYSASSSATDITIDYWYHGDYTGAFKFDPTTNTYLRYTGVDASDQPIPQLDQETKEQVAAKNLIIQFAVETGIVGDDKSRLEYELLGSGKSLVFIDGKVIDATWSKIGRDERTIFYDTAGNEMEFNRGNFWIGIVPDRNVDQVVYK</sequence>
<dbReference type="Pfam" id="PF17479">
    <property type="entry name" value="DUF3048_C"/>
    <property type="match status" value="1"/>
</dbReference>
<dbReference type="EMBL" id="DNVO01000035">
    <property type="protein sequence ID" value="HBI35794.1"/>
    <property type="molecule type" value="Genomic_DNA"/>
</dbReference>
<keyword evidence="2" id="KW-0812">Transmembrane</keyword>
<evidence type="ECO:0000256" key="2">
    <source>
        <dbReference type="SAM" id="Phobius"/>
    </source>
</evidence>
<evidence type="ECO:0000313" key="6">
    <source>
        <dbReference type="Proteomes" id="UP000261706"/>
    </source>
</evidence>
<dbReference type="AlphaFoldDB" id="A0A354G456"/>
<accession>A0A354G456</accession>
<evidence type="ECO:0000259" key="4">
    <source>
        <dbReference type="Pfam" id="PF17479"/>
    </source>
</evidence>
<keyword evidence="2" id="KW-1133">Transmembrane helix</keyword>
<feature type="transmembrane region" description="Helical" evidence="2">
    <location>
        <begin position="74"/>
        <end position="95"/>
    </location>
</feature>
<evidence type="ECO:0000256" key="1">
    <source>
        <dbReference type="SAM" id="MobiDB-lite"/>
    </source>
</evidence>
<comment type="caution">
    <text evidence="5">The sequence shown here is derived from an EMBL/GenBank/DDBJ whole genome shotgun (WGS) entry which is preliminary data.</text>
</comment>
<dbReference type="Gene3D" id="3.50.90.10">
    <property type="entry name" value="YerB-like"/>
    <property type="match status" value="1"/>
</dbReference>
<feature type="compositionally biased region" description="Polar residues" evidence="1">
    <location>
        <begin position="45"/>
        <end position="55"/>
    </location>
</feature>
<dbReference type="SUPFAM" id="SSF159774">
    <property type="entry name" value="YerB-like"/>
    <property type="match status" value="1"/>
</dbReference>
<feature type="domain" description="DUF3048" evidence="4">
    <location>
        <begin position="306"/>
        <end position="425"/>
    </location>
</feature>
<dbReference type="Proteomes" id="UP000261706">
    <property type="component" value="Unassembled WGS sequence"/>
</dbReference>
<dbReference type="InterPro" id="IPR023158">
    <property type="entry name" value="YerB-like_sf"/>
</dbReference>
<dbReference type="InterPro" id="IPR035328">
    <property type="entry name" value="DUF3048_C"/>
</dbReference>
<organism evidence="5 6">
    <name type="scientific">candidate division WWE3 bacterium</name>
    <dbReference type="NCBI Taxonomy" id="2053526"/>
    <lineage>
        <taxon>Bacteria</taxon>
        <taxon>Katanobacteria</taxon>
    </lineage>
</organism>
<keyword evidence="2" id="KW-0472">Membrane</keyword>
<feature type="domain" description="DUF3048" evidence="3">
    <location>
        <begin position="135"/>
        <end position="274"/>
    </location>
</feature>
<evidence type="ECO:0008006" key="7">
    <source>
        <dbReference type="Google" id="ProtNLM"/>
    </source>
</evidence>
<dbReference type="InterPro" id="IPR021416">
    <property type="entry name" value="DUF3048_N"/>
</dbReference>
<evidence type="ECO:0000313" key="5">
    <source>
        <dbReference type="EMBL" id="HBI35794.1"/>
    </source>
</evidence>